<dbReference type="AlphaFoldDB" id="A0A830GD76"/>
<feature type="transmembrane region" description="Helical" evidence="1">
    <location>
        <begin position="46"/>
        <end position="67"/>
    </location>
</feature>
<evidence type="ECO:0000313" key="2">
    <source>
        <dbReference type="EMBL" id="GGN22191.1"/>
    </source>
</evidence>
<evidence type="ECO:0000313" key="3">
    <source>
        <dbReference type="Proteomes" id="UP000608850"/>
    </source>
</evidence>
<feature type="transmembrane region" description="Helical" evidence="1">
    <location>
        <begin position="73"/>
        <end position="92"/>
    </location>
</feature>
<dbReference type="EMBL" id="BMOQ01000006">
    <property type="protein sequence ID" value="GGN22191.1"/>
    <property type="molecule type" value="Genomic_DNA"/>
</dbReference>
<feature type="transmembrane region" description="Helical" evidence="1">
    <location>
        <begin position="16"/>
        <end position="34"/>
    </location>
</feature>
<proteinExistence type="predicted"/>
<dbReference type="RefSeq" id="WP_188879300.1">
    <property type="nucleotide sequence ID" value="NZ_BMOQ01000006.1"/>
</dbReference>
<reference evidence="2 3" key="1">
    <citation type="journal article" date="2019" name="Int. J. Syst. Evol. Microbiol.">
        <title>The Global Catalogue of Microorganisms (GCM) 10K type strain sequencing project: providing services to taxonomists for standard genome sequencing and annotation.</title>
        <authorList>
            <consortium name="The Broad Institute Genomics Platform"/>
            <consortium name="The Broad Institute Genome Sequencing Center for Infectious Disease"/>
            <person name="Wu L."/>
            <person name="Ma J."/>
        </authorList>
    </citation>
    <scope>NUCLEOTIDE SEQUENCE [LARGE SCALE GENOMIC DNA]</scope>
    <source>
        <strain evidence="2 3">JCM 16331</strain>
    </source>
</reference>
<protein>
    <submittedName>
        <fullName evidence="2">Uncharacterized protein</fullName>
    </submittedName>
</protein>
<gene>
    <name evidence="2" type="ORF">GCM10009021_24570</name>
</gene>
<keyword evidence="3" id="KW-1185">Reference proteome</keyword>
<dbReference type="OrthoDB" id="170835at2157"/>
<sequence>MSELSAALVGYSVQPTWLFVVSLVPGAIVGLLLATGHLPVSYSQVWAFSLTGWLLAYVGWALAGLPVPPTDQTLGVLIWVVALCLAGGLVWLRPISLARKRLGHT</sequence>
<name>A0A830GD76_9EURY</name>
<evidence type="ECO:0000256" key="1">
    <source>
        <dbReference type="SAM" id="Phobius"/>
    </source>
</evidence>
<comment type="caution">
    <text evidence="2">The sequence shown here is derived from an EMBL/GenBank/DDBJ whole genome shotgun (WGS) entry which is preliminary data.</text>
</comment>
<keyword evidence="1" id="KW-0812">Transmembrane</keyword>
<dbReference type="Proteomes" id="UP000608850">
    <property type="component" value="Unassembled WGS sequence"/>
</dbReference>
<accession>A0A830GD76</accession>
<keyword evidence="1" id="KW-0472">Membrane</keyword>
<keyword evidence="1" id="KW-1133">Transmembrane helix</keyword>
<organism evidence="2 3">
    <name type="scientific">Halarchaeum nitratireducens</name>
    <dbReference type="NCBI Taxonomy" id="489913"/>
    <lineage>
        <taxon>Archaea</taxon>
        <taxon>Methanobacteriati</taxon>
        <taxon>Methanobacteriota</taxon>
        <taxon>Stenosarchaea group</taxon>
        <taxon>Halobacteria</taxon>
        <taxon>Halobacteriales</taxon>
        <taxon>Halobacteriaceae</taxon>
    </lineage>
</organism>